<dbReference type="InParanoid" id="A0A409XFB6"/>
<organism evidence="1 2">
    <name type="scientific">Psilocybe cyanescens</name>
    <dbReference type="NCBI Taxonomy" id="93625"/>
    <lineage>
        <taxon>Eukaryota</taxon>
        <taxon>Fungi</taxon>
        <taxon>Dikarya</taxon>
        <taxon>Basidiomycota</taxon>
        <taxon>Agaricomycotina</taxon>
        <taxon>Agaricomycetes</taxon>
        <taxon>Agaricomycetidae</taxon>
        <taxon>Agaricales</taxon>
        <taxon>Agaricineae</taxon>
        <taxon>Strophariaceae</taxon>
        <taxon>Psilocybe</taxon>
    </lineage>
</organism>
<dbReference type="STRING" id="93625.A0A409XFB6"/>
<dbReference type="AlphaFoldDB" id="A0A409XFB6"/>
<dbReference type="OrthoDB" id="2012566at2759"/>
<dbReference type="EMBL" id="NHYD01001865">
    <property type="protein sequence ID" value="PPQ89479.1"/>
    <property type="molecule type" value="Genomic_DNA"/>
</dbReference>
<gene>
    <name evidence="1" type="ORF">CVT25_012004</name>
</gene>
<sequence length="100" mass="11414">MFRQITGTQSWYILEMGKISDQAYALIATQFFRCEEDIWDAVQNAIDSLVYSGEMFDLIADLKLGRKIYSMANMPSSIWEVVKRKSGAVWDMFDGVKGEG</sequence>
<reference evidence="1 2" key="1">
    <citation type="journal article" date="2018" name="Evol. Lett.">
        <title>Horizontal gene cluster transfer increased hallucinogenic mushroom diversity.</title>
        <authorList>
            <person name="Reynolds H.T."/>
            <person name="Vijayakumar V."/>
            <person name="Gluck-Thaler E."/>
            <person name="Korotkin H.B."/>
            <person name="Matheny P.B."/>
            <person name="Slot J.C."/>
        </authorList>
    </citation>
    <scope>NUCLEOTIDE SEQUENCE [LARGE SCALE GENOMIC DNA]</scope>
    <source>
        <strain evidence="1 2">2631</strain>
    </source>
</reference>
<keyword evidence="2" id="KW-1185">Reference proteome</keyword>
<proteinExistence type="predicted"/>
<name>A0A409XFB6_PSICY</name>
<evidence type="ECO:0000313" key="1">
    <source>
        <dbReference type="EMBL" id="PPQ89479.1"/>
    </source>
</evidence>
<dbReference type="Proteomes" id="UP000283269">
    <property type="component" value="Unassembled WGS sequence"/>
</dbReference>
<protein>
    <submittedName>
        <fullName evidence="1">Uncharacterized protein</fullName>
    </submittedName>
</protein>
<accession>A0A409XFB6</accession>
<evidence type="ECO:0000313" key="2">
    <source>
        <dbReference type="Proteomes" id="UP000283269"/>
    </source>
</evidence>
<comment type="caution">
    <text evidence="1">The sequence shown here is derived from an EMBL/GenBank/DDBJ whole genome shotgun (WGS) entry which is preliminary data.</text>
</comment>